<evidence type="ECO:0000313" key="2">
    <source>
        <dbReference type="Proteomes" id="UP000789901"/>
    </source>
</evidence>
<feature type="non-terminal residue" evidence="1">
    <location>
        <position position="1"/>
    </location>
</feature>
<gene>
    <name evidence="1" type="ORF">GMARGA_LOCUS44548</name>
</gene>
<accession>A0ABN7XKI7</accession>
<dbReference type="EMBL" id="CAJVQB010152484">
    <property type="protein sequence ID" value="CAG8855727.1"/>
    <property type="molecule type" value="Genomic_DNA"/>
</dbReference>
<sequence length="114" mass="13052">LLFTDEMIALENGAVVYEIYRYLAENDNEWLLDALQTVPNVKEAKDKQFIATCFEYFKINHDKCLESLSGEKMHYFLIAKVKNGLLTLAGMTSQEKKIIGDGDNLAQHIVSYEE</sequence>
<dbReference type="Proteomes" id="UP000789901">
    <property type="component" value="Unassembled WGS sequence"/>
</dbReference>
<evidence type="ECO:0000313" key="1">
    <source>
        <dbReference type="EMBL" id="CAG8855727.1"/>
    </source>
</evidence>
<name>A0ABN7XKI7_GIGMA</name>
<keyword evidence="2" id="KW-1185">Reference proteome</keyword>
<comment type="caution">
    <text evidence="1">The sequence shown here is derived from an EMBL/GenBank/DDBJ whole genome shotgun (WGS) entry which is preliminary data.</text>
</comment>
<reference evidence="1 2" key="1">
    <citation type="submission" date="2021-06" db="EMBL/GenBank/DDBJ databases">
        <authorList>
            <person name="Kallberg Y."/>
            <person name="Tangrot J."/>
            <person name="Rosling A."/>
        </authorList>
    </citation>
    <scope>NUCLEOTIDE SEQUENCE [LARGE SCALE GENOMIC DNA]</scope>
    <source>
        <strain evidence="1 2">120-4 pot B 10/14</strain>
    </source>
</reference>
<feature type="non-terminal residue" evidence="1">
    <location>
        <position position="114"/>
    </location>
</feature>
<organism evidence="1 2">
    <name type="scientific">Gigaspora margarita</name>
    <dbReference type="NCBI Taxonomy" id="4874"/>
    <lineage>
        <taxon>Eukaryota</taxon>
        <taxon>Fungi</taxon>
        <taxon>Fungi incertae sedis</taxon>
        <taxon>Mucoromycota</taxon>
        <taxon>Glomeromycotina</taxon>
        <taxon>Glomeromycetes</taxon>
        <taxon>Diversisporales</taxon>
        <taxon>Gigasporaceae</taxon>
        <taxon>Gigaspora</taxon>
    </lineage>
</organism>
<protein>
    <submittedName>
        <fullName evidence="1">4478_t:CDS:1</fullName>
    </submittedName>
</protein>
<proteinExistence type="predicted"/>